<protein>
    <recommendedName>
        <fullName evidence="3">Ice-binding protein C-terminal domain-containing protein</fullName>
    </recommendedName>
</protein>
<gene>
    <name evidence="4" type="ORF">CKA38_00660</name>
</gene>
<dbReference type="AlphaFoldDB" id="A0A2U8DZC2"/>
<dbReference type="Proteomes" id="UP000244896">
    <property type="component" value="Chromosome"/>
</dbReference>
<sequence length="543" mass="56946">MKRLLIAISFLAAVTLTAADYTWTGAAGDGNYDNPLNWTFRKIPSANNGTETVYLTEEGAGTINFGANKVRLKALVFLNSTPYTFAGNGMNIGLVDGITLGSGDVTLDSVQIAGGTLQVDGPGKLYLSNPVAADATAVVPLDIRGTGKVILTGRKAGADDRTPQSYTLSSEAYLGYTENFASSFAEFLQNIQAISDPNAIVGIDSANPSTTRTVSDHIDLSLLGRTEQTTPYYIGTTSNINLTGLITPTFTTGGGYDALYLAALDDGYLKISSQLGGSASQVNAVVIGKAGLDNQGTVEIAGANSYSGGTRVLGGTLFVNTNNALGATSGTVSVSSGATLNLGSSASVSLYNPVVLDPGSTITGYGNYISHITLSTGANLVPGGFGRIGEIHFHSPGTSLTIEAGAIWHVDLSTTNSDKLCAWNNIDILGNRLVPIVINLYSVNGNDFGPLLNFDPTQAYSWTILSRNQTLTGFDSDYFNINADALLAYNPKLAGLGDFNIEQIGNNLAITFTPVPEPGTYALMLLGLATMGVMKYRRRRARR</sequence>
<feature type="chain" id="PRO_5016084841" description="Ice-binding protein C-terminal domain-containing protein" evidence="2">
    <location>
        <begin position="19"/>
        <end position="543"/>
    </location>
</feature>
<accession>A0A2U8DZC2</accession>
<proteinExistence type="predicted"/>
<dbReference type="Pfam" id="PF07589">
    <property type="entry name" value="PEP-CTERM"/>
    <property type="match status" value="1"/>
</dbReference>
<dbReference type="NCBIfam" id="TIGR02601">
    <property type="entry name" value="autotrns_rpt"/>
    <property type="match status" value="1"/>
</dbReference>
<keyword evidence="1 2" id="KW-0732">Signal</keyword>
<dbReference type="OrthoDB" id="194616at2"/>
<dbReference type="KEGG" id="elut:CKA38_00660"/>
<dbReference type="EMBL" id="CP023004">
    <property type="protein sequence ID" value="AWI07967.1"/>
    <property type="molecule type" value="Genomic_DNA"/>
</dbReference>
<dbReference type="NCBIfam" id="TIGR02595">
    <property type="entry name" value="PEP_CTERM"/>
    <property type="match status" value="1"/>
</dbReference>
<organism evidence="4 5">
    <name type="scientific">Ereboglobus luteus</name>
    <dbReference type="NCBI Taxonomy" id="1796921"/>
    <lineage>
        <taxon>Bacteria</taxon>
        <taxon>Pseudomonadati</taxon>
        <taxon>Verrucomicrobiota</taxon>
        <taxon>Opitutia</taxon>
        <taxon>Opitutales</taxon>
        <taxon>Opitutaceae</taxon>
        <taxon>Ereboglobus</taxon>
    </lineage>
</organism>
<dbReference type="InterPro" id="IPR013424">
    <property type="entry name" value="Ice-binding_C"/>
</dbReference>
<name>A0A2U8DZC2_9BACT</name>
<dbReference type="InterPro" id="IPR013425">
    <property type="entry name" value="Autotrns_rpt"/>
</dbReference>
<evidence type="ECO:0000313" key="5">
    <source>
        <dbReference type="Proteomes" id="UP000244896"/>
    </source>
</evidence>
<evidence type="ECO:0000256" key="2">
    <source>
        <dbReference type="SAM" id="SignalP"/>
    </source>
</evidence>
<dbReference type="RefSeq" id="WP_108823774.1">
    <property type="nucleotide sequence ID" value="NZ_CP023004.1"/>
</dbReference>
<evidence type="ECO:0000259" key="3">
    <source>
        <dbReference type="Pfam" id="PF07589"/>
    </source>
</evidence>
<evidence type="ECO:0000256" key="1">
    <source>
        <dbReference type="ARBA" id="ARBA00022729"/>
    </source>
</evidence>
<feature type="signal peptide" evidence="2">
    <location>
        <begin position="1"/>
        <end position="18"/>
    </location>
</feature>
<feature type="domain" description="Ice-binding protein C-terminal" evidence="3">
    <location>
        <begin position="514"/>
        <end position="539"/>
    </location>
</feature>
<keyword evidence="5" id="KW-1185">Reference proteome</keyword>
<evidence type="ECO:0000313" key="4">
    <source>
        <dbReference type="EMBL" id="AWI07967.1"/>
    </source>
</evidence>
<reference evidence="4 5" key="1">
    <citation type="journal article" date="2018" name="Syst. Appl. Microbiol.">
        <title>Ereboglobus luteus gen. nov. sp. nov. from cockroach guts, and new insights into the oxygen relationship of the genera Opitutus and Didymococcus (Verrucomicrobia: Opitutaceae).</title>
        <authorList>
            <person name="Tegtmeier D."/>
            <person name="Belitz A."/>
            <person name="Radek R."/>
            <person name="Heimerl T."/>
            <person name="Brune A."/>
        </authorList>
    </citation>
    <scope>NUCLEOTIDE SEQUENCE [LARGE SCALE GENOMIC DNA]</scope>
    <source>
        <strain evidence="4 5">Ho45</strain>
    </source>
</reference>